<dbReference type="EMBL" id="DXEV01000123">
    <property type="protein sequence ID" value="HIX57066.1"/>
    <property type="molecule type" value="Genomic_DNA"/>
</dbReference>
<comment type="caution">
    <text evidence="1">The sequence shown here is derived from an EMBL/GenBank/DDBJ whole genome shotgun (WGS) entry which is preliminary data.</text>
</comment>
<protein>
    <submittedName>
        <fullName evidence="1">Uncharacterized protein</fullName>
    </submittedName>
</protein>
<reference evidence="1" key="2">
    <citation type="submission" date="2021-04" db="EMBL/GenBank/DDBJ databases">
        <authorList>
            <person name="Gilroy R."/>
        </authorList>
    </citation>
    <scope>NUCLEOTIDE SEQUENCE</scope>
    <source>
        <strain evidence="1">USASDec5-558</strain>
    </source>
</reference>
<dbReference type="AlphaFoldDB" id="A0A9D1WD83"/>
<proteinExistence type="predicted"/>
<evidence type="ECO:0000313" key="2">
    <source>
        <dbReference type="Proteomes" id="UP000886829"/>
    </source>
</evidence>
<reference evidence="1" key="1">
    <citation type="journal article" date="2021" name="PeerJ">
        <title>Extensive microbial diversity within the chicken gut microbiome revealed by metagenomics and culture.</title>
        <authorList>
            <person name="Gilroy R."/>
            <person name="Ravi A."/>
            <person name="Getino M."/>
            <person name="Pursley I."/>
            <person name="Horton D.L."/>
            <person name="Alikhan N.F."/>
            <person name="Baker D."/>
            <person name="Gharbi K."/>
            <person name="Hall N."/>
            <person name="Watson M."/>
            <person name="Adriaenssens E.M."/>
            <person name="Foster-Nyarko E."/>
            <person name="Jarju S."/>
            <person name="Secka A."/>
            <person name="Antonio M."/>
            <person name="Oren A."/>
            <person name="Chaudhuri R.R."/>
            <person name="La Ragione R."/>
            <person name="Hildebrand F."/>
            <person name="Pallen M.J."/>
        </authorList>
    </citation>
    <scope>NUCLEOTIDE SEQUENCE</scope>
    <source>
        <strain evidence="1">USASDec5-558</strain>
    </source>
</reference>
<accession>A0A9D1WD83</accession>
<organism evidence="1 2">
    <name type="scientific">Candidatus Anaerobiospirillum pullistercoris</name>
    <dbReference type="NCBI Taxonomy" id="2838452"/>
    <lineage>
        <taxon>Bacteria</taxon>
        <taxon>Pseudomonadati</taxon>
        <taxon>Pseudomonadota</taxon>
        <taxon>Gammaproteobacteria</taxon>
        <taxon>Aeromonadales</taxon>
        <taxon>Succinivibrionaceae</taxon>
        <taxon>Anaerobiospirillum</taxon>
    </lineage>
</organism>
<sequence>MAQDNSLYIVDVYVSNEGEPESALELCVLRFGDLNKRPHVYLHTYIQPTCKSQLIRWNEAAKQGLPRELFTNNRWPTLDELIEADYLRDKYVVCFCANYPQFQRLLATSNTRYSILKIWQDVFSGNEEVASITEPTKMLEYIGLPTKDSSNTRYTPLMKRTHALLAISLFLFSCKSNSLRPGFAEGDGDGIYRAFWPLPSVPQPWYDSKAKDLNEISPEALCAYFSDRLPDYIEWVNVCVYHNEWVFGRDRSGEIRLKQRDAMIQFIFNNVFNLPTKIMVLAFYLLYEERIDYARNIALHQGPISSLPQSIKEDFLSFIIRHLDDFLTAAKKTMIISALVKQLLQTRREEAVQHYDYEALKKQRDENGLIFEEETIPNNKNIVCYKEIRNQERVLYRCFVMQGSADERNACIDFINLKMREIYTSLQDPMSPFWFSEELRLWICYITGFSWDELTNRNRPQDRETLVATRHSICSIMKEQIHPYVQLFLQQLSSMVEDINNTSENENKRSLFAFMGVTHEVIVEKTTENMSFLERVKRIL</sequence>
<gene>
    <name evidence="1" type="ORF">H9850_06310</name>
</gene>
<dbReference type="Proteomes" id="UP000886829">
    <property type="component" value="Unassembled WGS sequence"/>
</dbReference>
<evidence type="ECO:0000313" key="1">
    <source>
        <dbReference type="EMBL" id="HIX57066.1"/>
    </source>
</evidence>
<name>A0A9D1WD83_9GAMM</name>